<dbReference type="EC" id="4.1.2.14" evidence="5"/>
<evidence type="ECO:0000313" key="9">
    <source>
        <dbReference type="EMBL" id="MDB7907829.1"/>
    </source>
</evidence>
<dbReference type="NCBIfam" id="TIGR01182">
    <property type="entry name" value="eda"/>
    <property type="match status" value="1"/>
</dbReference>
<dbReference type="PANTHER" id="PTHR30246">
    <property type="entry name" value="2-KETO-3-DEOXY-6-PHOSPHOGLUCONATE ALDOLASE"/>
    <property type="match status" value="1"/>
</dbReference>
<accession>A0AAW6CAI2</accession>
<evidence type="ECO:0000256" key="6">
    <source>
        <dbReference type="ARBA" id="ARBA00023239"/>
    </source>
</evidence>
<comment type="similarity">
    <text evidence="3">Belongs to the KHG/KDPG aldolase family.</text>
</comment>
<gene>
    <name evidence="9" type="primary">eda</name>
    <name evidence="9" type="ORF">PND83_17740</name>
</gene>
<dbReference type="PROSITE" id="PS00160">
    <property type="entry name" value="ALDOLASE_KDPG_KHG_2"/>
    <property type="match status" value="1"/>
</dbReference>
<comment type="caution">
    <text evidence="9">The sequence shown here is derived from an EMBL/GenBank/DDBJ whole genome shotgun (WGS) entry which is preliminary data.</text>
</comment>
<evidence type="ECO:0000256" key="8">
    <source>
        <dbReference type="ARBA" id="ARBA00023277"/>
    </source>
</evidence>
<protein>
    <recommendedName>
        <fullName evidence="5">2-dehydro-3-deoxy-phosphogluconate aldolase</fullName>
        <ecNumber evidence="5">4.1.2.14</ecNumber>
    </recommendedName>
</protein>
<proteinExistence type="inferred from homology"/>
<dbReference type="GO" id="GO:0008675">
    <property type="term" value="F:2-dehydro-3-deoxy-phosphogluconate aldolase activity"/>
    <property type="evidence" value="ECO:0007669"/>
    <property type="project" value="UniProtKB-EC"/>
</dbReference>
<keyword evidence="7" id="KW-0704">Schiff base</keyword>
<organism evidence="9 10">
    <name type="scientific">Flavonifractor plautii</name>
    <name type="common">Fusobacterium plautii</name>
    <dbReference type="NCBI Taxonomy" id="292800"/>
    <lineage>
        <taxon>Bacteria</taxon>
        <taxon>Bacillati</taxon>
        <taxon>Bacillota</taxon>
        <taxon>Clostridia</taxon>
        <taxon>Eubacteriales</taxon>
        <taxon>Oscillospiraceae</taxon>
        <taxon>Flavonifractor</taxon>
    </lineage>
</organism>
<dbReference type="Gene3D" id="3.20.20.70">
    <property type="entry name" value="Aldolase class I"/>
    <property type="match status" value="1"/>
</dbReference>
<dbReference type="Proteomes" id="UP001211006">
    <property type="component" value="Unassembled WGS sequence"/>
</dbReference>
<dbReference type="AlphaFoldDB" id="A0AAW6CAI2"/>
<keyword evidence="8" id="KW-0119">Carbohydrate metabolism</keyword>
<dbReference type="InterPro" id="IPR031337">
    <property type="entry name" value="KDPG/KHG_AS_1"/>
</dbReference>
<evidence type="ECO:0000256" key="4">
    <source>
        <dbReference type="ARBA" id="ARBA00011233"/>
    </source>
</evidence>
<sequence>MNKILQQLCRIGIVPVVSVEDAGKAVGLANALAAGGIPAAEVTFRTQAGEEAIRLIAENCPQVLVGAGTILNVGQCQRALSAGAKFIVSPGYDEDLVSYCLGLGVPVIPGCANASDLGRAVTAGLEMVKFFPAEQAGGLPALKALAPVFPRLSFMPTGGISIKNFSEYLGYDRVRLCGGSWMAKSELIEGEQWDKITALCRQAVGTMLNFTLQHVGLPCGSADAAASTARAICRLFGLEYRQGNTSDFAVPFVECCKAELPGTHGHIAIGTPDVERAEFHLGLQGTEFLEHTRKVDDKGRTKAIYLNQTFAGFAVHLMRK</sequence>
<comment type="catalytic activity">
    <reaction evidence="1">
        <text>2-dehydro-3-deoxy-6-phospho-D-gluconate = D-glyceraldehyde 3-phosphate + pyruvate</text>
        <dbReference type="Rhea" id="RHEA:17089"/>
        <dbReference type="ChEBI" id="CHEBI:15361"/>
        <dbReference type="ChEBI" id="CHEBI:57569"/>
        <dbReference type="ChEBI" id="CHEBI:59776"/>
        <dbReference type="EC" id="4.1.2.14"/>
    </reaction>
</comment>
<evidence type="ECO:0000256" key="7">
    <source>
        <dbReference type="ARBA" id="ARBA00023270"/>
    </source>
</evidence>
<evidence type="ECO:0000256" key="2">
    <source>
        <dbReference type="ARBA" id="ARBA00004736"/>
    </source>
</evidence>
<dbReference type="InterPro" id="IPR000887">
    <property type="entry name" value="Aldlse_KDPG_KHG"/>
</dbReference>
<reference evidence="9" key="1">
    <citation type="submission" date="2023-01" db="EMBL/GenBank/DDBJ databases">
        <title>Human gut microbiome strain richness.</title>
        <authorList>
            <person name="Chen-Liaw A."/>
        </authorList>
    </citation>
    <scope>NUCLEOTIDE SEQUENCE</scope>
    <source>
        <strain evidence="9">2225st1_A6_2225SCRN_200828</strain>
    </source>
</reference>
<dbReference type="EMBL" id="JAQLWO010000023">
    <property type="protein sequence ID" value="MDB7907829.1"/>
    <property type="molecule type" value="Genomic_DNA"/>
</dbReference>
<dbReference type="InterPro" id="IPR031338">
    <property type="entry name" value="KDPG/KHG_AS_2"/>
</dbReference>
<dbReference type="PANTHER" id="PTHR30246:SF1">
    <property type="entry name" value="2-DEHYDRO-3-DEOXY-6-PHOSPHOGALACTONATE ALDOLASE-RELATED"/>
    <property type="match status" value="1"/>
</dbReference>
<dbReference type="InterPro" id="IPR013785">
    <property type="entry name" value="Aldolase_TIM"/>
</dbReference>
<name>A0AAW6CAI2_FLAPL</name>
<comment type="subunit">
    <text evidence="4">Homotrimer.</text>
</comment>
<keyword evidence="6 9" id="KW-0456">Lyase</keyword>
<evidence type="ECO:0000256" key="1">
    <source>
        <dbReference type="ARBA" id="ARBA00000654"/>
    </source>
</evidence>
<dbReference type="RefSeq" id="WP_009260602.1">
    <property type="nucleotide sequence ID" value="NZ_JADMOW010000028.1"/>
</dbReference>
<dbReference type="NCBIfam" id="NF004325">
    <property type="entry name" value="PRK05718.1"/>
    <property type="match status" value="1"/>
</dbReference>
<evidence type="ECO:0000256" key="3">
    <source>
        <dbReference type="ARBA" id="ARBA00006906"/>
    </source>
</evidence>
<dbReference type="PROSITE" id="PS00159">
    <property type="entry name" value="ALDOLASE_KDPG_KHG_1"/>
    <property type="match status" value="1"/>
</dbReference>
<comment type="pathway">
    <text evidence="2">Carbohydrate acid metabolism; 2-dehydro-3-deoxy-D-gluconate degradation; D-glyceraldehyde 3-phosphate and pyruvate from 2-dehydro-3-deoxy-D-gluconate: step 2/2.</text>
</comment>
<evidence type="ECO:0000256" key="5">
    <source>
        <dbReference type="ARBA" id="ARBA00013063"/>
    </source>
</evidence>
<evidence type="ECO:0000313" key="10">
    <source>
        <dbReference type="Proteomes" id="UP001211006"/>
    </source>
</evidence>
<dbReference type="SUPFAM" id="SSF51569">
    <property type="entry name" value="Aldolase"/>
    <property type="match status" value="1"/>
</dbReference>
<dbReference type="CDD" id="cd00452">
    <property type="entry name" value="KDPG_aldolase"/>
    <property type="match status" value="1"/>
</dbReference>
<dbReference type="Pfam" id="PF01081">
    <property type="entry name" value="Aldolase"/>
    <property type="match status" value="1"/>
</dbReference>